<dbReference type="Pfam" id="PF00589">
    <property type="entry name" value="Phage_integrase"/>
    <property type="match status" value="1"/>
</dbReference>
<keyword evidence="3" id="KW-0238">DNA-binding</keyword>
<dbReference type="Gene3D" id="1.10.150.130">
    <property type="match status" value="1"/>
</dbReference>
<dbReference type="GO" id="GO:0015074">
    <property type="term" value="P:DNA integration"/>
    <property type="evidence" value="ECO:0007669"/>
    <property type="project" value="UniProtKB-KW"/>
</dbReference>
<dbReference type="InterPro" id="IPR010998">
    <property type="entry name" value="Integrase_recombinase_N"/>
</dbReference>
<feature type="domain" description="Tyr recombinase" evidence="5">
    <location>
        <begin position="214"/>
        <end position="376"/>
    </location>
</feature>
<accession>A0A3L8G460</accession>
<dbReference type="EMBL" id="QLQD01000090">
    <property type="protein sequence ID" value="RLU54125.1"/>
    <property type="molecule type" value="Genomic_DNA"/>
</dbReference>
<keyword evidence="4" id="KW-0233">DNA recombination</keyword>
<keyword evidence="2" id="KW-0229">DNA integration</keyword>
<dbReference type="InterPro" id="IPR050808">
    <property type="entry name" value="Phage_Integrase"/>
</dbReference>
<comment type="similarity">
    <text evidence="1">Belongs to the 'phage' integrase family.</text>
</comment>
<dbReference type="InterPro" id="IPR002104">
    <property type="entry name" value="Integrase_catalytic"/>
</dbReference>
<name>A0A3L8G460_STRIN</name>
<evidence type="ECO:0000313" key="6">
    <source>
        <dbReference type="EMBL" id="RLU54125.1"/>
    </source>
</evidence>
<dbReference type="AlphaFoldDB" id="A0A3L8G460"/>
<evidence type="ECO:0000256" key="2">
    <source>
        <dbReference type="ARBA" id="ARBA00022908"/>
    </source>
</evidence>
<dbReference type="GO" id="GO:0006310">
    <property type="term" value="P:DNA recombination"/>
    <property type="evidence" value="ECO:0007669"/>
    <property type="project" value="UniProtKB-KW"/>
</dbReference>
<dbReference type="PANTHER" id="PTHR30629:SF2">
    <property type="entry name" value="PROPHAGE INTEGRASE INTS-RELATED"/>
    <property type="match status" value="1"/>
</dbReference>
<dbReference type="RefSeq" id="WP_121792185.1">
    <property type="nucleotide sequence ID" value="NZ_QLQC01000091.1"/>
</dbReference>
<dbReference type="PROSITE" id="PS51898">
    <property type="entry name" value="TYR_RECOMBINASE"/>
    <property type="match status" value="1"/>
</dbReference>
<dbReference type="Gene3D" id="1.10.443.10">
    <property type="entry name" value="Intergrase catalytic core"/>
    <property type="match status" value="1"/>
</dbReference>
<comment type="caution">
    <text evidence="6">The sequence shown here is derived from an EMBL/GenBank/DDBJ whole genome shotgun (WGS) entry which is preliminary data.</text>
</comment>
<gene>
    <name evidence="6" type="ORF">DIY07_11130</name>
</gene>
<dbReference type="GO" id="GO:0003677">
    <property type="term" value="F:DNA binding"/>
    <property type="evidence" value="ECO:0007669"/>
    <property type="project" value="UniProtKB-KW"/>
</dbReference>
<dbReference type="SUPFAM" id="SSF56349">
    <property type="entry name" value="DNA breaking-rejoining enzymes"/>
    <property type="match status" value="1"/>
</dbReference>
<evidence type="ECO:0000256" key="1">
    <source>
        <dbReference type="ARBA" id="ARBA00008857"/>
    </source>
</evidence>
<evidence type="ECO:0000256" key="4">
    <source>
        <dbReference type="ARBA" id="ARBA00023172"/>
    </source>
</evidence>
<proteinExistence type="inferred from homology"/>
<dbReference type="InterPro" id="IPR013762">
    <property type="entry name" value="Integrase-like_cat_sf"/>
</dbReference>
<organism evidence="6 7">
    <name type="scientific">Streptococcus iniae</name>
    <name type="common">Streptococcus shiloi</name>
    <dbReference type="NCBI Taxonomy" id="1346"/>
    <lineage>
        <taxon>Bacteria</taxon>
        <taxon>Bacillati</taxon>
        <taxon>Bacillota</taxon>
        <taxon>Bacilli</taxon>
        <taxon>Lactobacillales</taxon>
        <taxon>Streptococcaceae</taxon>
        <taxon>Streptococcus</taxon>
    </lineage>
</organism>
<sequence length="376" mass="43880">MNNIRLHSIVQKSIKKSSKKGYVDVKFRTRFINPLTEKRREILSEWYTVPNKADENGKIKISPQIKSLVYKELQIKANETFEEITKKSLKDKENITLNEVWTLWHQERLNQKLVQPKTLAGEEGRYRNHIQKYIPQETLIKNIPTNLIKNFIDSLYPIGSHKRIAQSVKSDLSSIFKYAIANNFISPDQNPMPYITIGKKGLEEEIKILKEKNIEDYYLESSELREVLEIVKKYNEQYARIFEFQALTGMRISEVLGLKIETIDFDKKIASVIRSRATHSGASESNYEGNVKNLQSYRKVQLSDRAIEILREEIEENIKHIQFNPDYKDNGWIFTSKSKNKPDFNGSPLHYSVLNNFLNSSQNGKKNKKDTVNNFV</sequence>
<dbReference type="InterPro" id="IPR011010">
    <property type="entry name" value="DNA_brk_join_enz"/>
</dbReference>
<reference evidence="6 7" key="1">
    <citation type="submission" date="2018-06" db="EMBL/GenBank/DDBJ databases">
        <title>Mutators as drivers of adaptation in pathogenic bacteria and a risk factor for host jumps and vaccine escape.</title>
        <authorList>
            <person name="Barnes A.C."/>
            <person name="Silayeva O."/>
        </authorList>
    </citation>
    <scope>NUCLEOTIDE SEQUENCE [LARGE SCALE GENOMIC DNA]</scope>
    <source>
        <strain evidence="6 7">QMA0445</strain>
    </source>
</reference>
<dbReference type="Proteomes" id="UP000269148">
    <property type="component" value="Unassembled WGS sequence"/>
</dbReference>
<dbReference type="OrthoDB" id="9803188at2"/>
<evidence type="ECO:0000259" key="5">
    <source>
        <dbReference type="PROSITE" id="PS51898"/>
    </source>
</evidence>
<dbReference type="PANTHER" id="PTHR30629">
    <property type="entry name" value="PROPHAGE INTEGRASE"/>
    <property type="match status" value="1"/>
</dbReference>
<evidence type="ECO:0000256" key="3">
    <source>
        <dbReference type="ARBA" id="ARBA00023125"/>
    </source>
</evidence>
<protein>
    <submittedName>
        <fullName evidence="6">Site-specific integrase</fullName>
    </submittedName>
</protein>
<evidence type="ECO:0000313" key="7">
    <source>
        <dbReference type="Proteomes" id="UP000269148"/>
    </source>
</evidence>